<organism evidence="1 2">
    <name type="scientific">Spelaeicoccus albus</name>
    <dbReference type="NCBI Taxonomy" id="1280376"/>
    <lineage>
        <taxon>Bacteria</taxon>
        <taxon>Bacillati</taxon>
        <taxon>Actinomycetota</taxon>
        <taxon>Actinomycetes</taxon>
        <taxon>Micrococcales</taxon>
        <taxon>Brevibacteriaceae</taxon>
        <taxon>Spelaeicoccus</taxon>
    </lineage>
</organism>
<comment type="caution">
    <text evidence="1">The sequence shown here is derived from an EMBL/GenBank/DDBJ whole genome shotgun (WGS) entry which is preliminary data.</text>
</comment>
<dbReference type="Pfam" id="PF05960">
    <property type="entry name" value="DUF885"/>
    <property type="match status" value="1"/>
</dbReference>
<dbReference type="Proteomes" id="UP000539111">
    <property type="component" value="Unassembled WGS sequence"/>
</dbReference>
<dbReference type="PANTHER" id="PTHR33361">
    <property type="entry name" value="GLR0591 PROTEIN"/>
    <property type="match status" value="1"/>
</dbReference>
<keyword evidence="2" id="KW-1185">Reference proteome</keyword>
<evidence type="ECO:0000313" key="1">
    <source>
        <dbReference type="EMBL" id="NYI67908.1"/>
    </source>
</evidence>
<accession>A0A7Z0IHQ5</accession>
<dbReference type="EMBL" id="JACBZP010000001">
    <property type="protein sequence ID" value="NYI67908.1"/>
    <property type="molecule type" value="Genomic_DNA"/>
</dbReference>
<dbReference type="AlphaFoldDB" id="A0A7Z0IHQ5"/>
<reference evidence="1 2" key="1">
    <citation type="submission" date="2020-07" db="EMBL/GenBank/DDBJ databases">
        <title>Sequencing the genomes of 1000 actinobacteria strains.</title>
        <authorList>
            <person name="Klenk H.-P."/>
        </authorList>
    </citation>
    <scope>NUCLEOTIDE SEQUENCE [LARGE SCALE GENOMIC DNA]</scope>
    <source>
        <strain evidence="1 2">DSM 26341</strain>
    </source>
</reference>
<gene>
    <name evidence="1" type="ORF">BJY26_002214</name>
</gene>
<dbReference type="InterPro" id="IPR010281">
    <property type="entry name" value="DUF885"/>
</dbReference>
<name>A0A7Z0IHQ5_9MICO</name>
<proteinExistence type="predicted"/>
<dbReference type="PANTHER" id="PTHR33361:SF2">
    <property type="entry name" value="DUF885 DOMAIN-CONTAINING PROTEIN"/>
    <property type="match status" value="1"/>
</dbReference>
<dbReference type="RefSeq" id="WP_237249014.1">
    <property type="nucleotide sequence ID" value="NZ_JACBZP010000001.1"/>
</dbReference>
<sequence length="561" mass="61844">MSNDDTTSRTPSEIDAVADAYVEKLAGLSPMTATALGVPGDDTRLDDFSPPGLDAVSALTESTLAQLDGLTPRDAVDEVTLDAMTERLGLDKEIADRGYLLGELNVIESPLQSIRAIFDLMPSADVDDWQNIAARMRDVPRAVHGYIESLDAGRRADRVAARRQVAECIKQANQIGAGDGFFAGLAAGADPTLPDTLRSELSGAASDAGLAYRELASYLESELSPVARESDAVGREEYALWSRYFIGAEVDLDETYQWGLDELARITAEQEEVARQIKPGAGVQEAMELLDADPARRLNSTAELQAWMQDLADTAVRELAGTHFDIPDPVRTIECKIAPTQDGGIYYTPPADGFSRPGRMWWSVPEGVTQFNAWRETTTVYHEGVPGHHLQCGQTVYRTELLNKWRRLACWVSGHGEGWALYAERLMAELGYLDDPADRMGMLDGQRLRAARVVIDIGVHLGKPAPEEWGGGTWDADKAWPFLQANANMDDEFLRFELLRYLGWPGQATSYKVGQRLWENIRDEARADAERAGREFDIKAFHRRALDVGSVGLDTLRRALS</sequence>
<evidence type="ECO:0000313" key="2">
    <source>
        <dbReference type="Proteomes" id="UP000539111"/>
    </source>
</evidence>
<protein>
    <submittedName>
        <fullName evidence="1">Uncharacterized protein (DUF885 family)</fullName>
    </submittedName>
</protein>